<accession>A0A0F3GZW5</accession>
<comment type="caution">
    <text evidence="6">The sequence shown here is derived from an EMBL/GenBank/DDBJ whole genome shotgun (WGS) entry which is preliminary data.</text>
</comment>
<dbReference type="Pfam" id="PF01566">
    <property type="entry name" value="Nramp"/>
    <property type="match status" value="1"/>
</dbReference>
<name>A0A0F3GZW5_9BACT</name>
<reference evidence="6 7" key="1">
    <citation type="submission" date="2015-02" db="EMBL/GenBank/DDBJ databases">
        <title>Single-cell genomics of uncultivated deep-branching MTB reveals a conserved set of magnetosome genes.</title>
        <authorList>
            <person name="Kolinko S."/>
            <person name="Richter M."/>
            <person name="Glockner F.O."/>
            <person name="Brachmann A."/>
            <person name="Schuler D."/>
        </authorList>
    </citation>
    <scope>NUCLEOTIDE SEQUENCE [LARGE SCALE GENOMIC DNA]</scope>
    <source>
        <strain evidence="6">TM-1</strain>
    </source>
</reference>
<comment type="subcellular location">
    <subcellularLocation>
        <location evidence="1">Membrane</location>
        <topology evidence="1">Multi-pass membrane protein</topology>
    </subcellularLocation>
</comment>
<keyword evidence="4 5" id="KW-0472">Membrane</keyword>
<keyword evidence="2 5" id="KW-0812">Transmembrane</keyword>
<evidence type="ECO:0000256" key="4">
    <source>
        <dbReference type="ARBA" id="ARBA00023136"/>
    </source>
</evidence>
<dbReference type="Proteomes" id="UP000033423">
    <property type="component" value="Unassembled WGS sequence"/>
</dbReference>
<organism evidence="6 7">
    <name type="scientific">Candidatus Magnetobacterium bavaricum</name>
    <dbReference type="NCBI Taxonomy" id="29290"/>
    <lineage>
        <taxon>Bacteria</taxon>
        <taxon>Pseudomonadati</taxon>
        <taxon>Nitrospirota</taxon>
        <taxon>Thermodesulfovibrionia</taxon>
        <taxon>Thermodesulfovibrionales</taxon>
        <taxon>Candidatus Magnetobacteriaceae</taxon>
        <taxon>Candidatus Magnetobacterium</taxon>
    </lineage>
</organism>
<gene>
    <name evidence="6" type="ORF">MBAV_000386</name>
</gene>
<sequence length="88" mass="9996">MLGLGIQELLIILIIVMVPGIPLIAIMWMSQVVNGVLLPFVLVFMLLLINKKDLMGDYVNRRAFNWIAWATTIIMVALTLLFLVSMFF</sequence>
<evidence type="ECO:0000313" key="7">
    <source>
        <dbReference type="Proteomes" id="UP000033423"/>
    </source>
</evidence>
<dbReference type="GO" id="GO:0046873">
    <property type="term" value="F:metal ion transmembrane transporter activity"/>
    <property type="evidence" value="ECO:0007669"/>
    <property type="project" value="InterPro"/>
</dbReference>
<evidence type="ECO:0000256" key="3">
    <source>
        <dbReference type="ARBA" id="ARBA00022989"/>
    </source>
</evidence>
<dbReference type="InterPro" id="IPR001046">
    <property type="entry name" value="NRAMP_fam"/>
</dbReference>
<feature type="transmembrane region" description="Helical" evidence="5">
    <location>
        <begin position="35"/>
        <end position="51"/>
    </location>
</feature>
<evidence type="ECO:0000256" key="1">
    <source>
        <dbReference type="ARBA" id="ARBA00004141"/>
    </source>
</evidence>
<keyword evidence="7" id="KW-1185">Reference proteome</keyword>
<dbReference type="AlphaFoldDB" id="A0A0F3GZW5"/>
<proteinExistence type="predicted"/>
<feature type="transmembrane region" description="Helical" evidence="5">
    <location>
        <begin position="63"/>
        <end position="87"/>
    </location>
</feature>
<protein>
    <submittedName>
        <fullName evidence="6">Natural resistance-associated macrophage protein</fullName>
    </submittedName>
</protein>
<dbReference type="GO" id="GO:0016020">
    <property type="term" value="C:membrane"/>
    <property type="evidence" value="ECO:0007669"/>
    <property type="project" value="UniProtKB-SubCell"/>
</dbReference>
<evidence type="ECO:0000313" key="6">
    <source>
        <dbReference type="EMBL" id="KJU87420.1"/>
    </source>
</evidence>
<dbReference type="EMBL" id="LACI01000179">
    <property type="protein sequence ID" value="KJU87420.1"/>
    <property type="molecule type" value="Genomic_DNA"/>
</dbReference>
<evidence type="ECO:0000256" key="2">
    <source>
        <dbReference type="ARBA" id="ARBA00022692"/>
    </source>
</evidence>
<feature type="transmembrane region" description="Helical" evidence="5">
    <location>
        <begin position="9"/>
        <end position="29"/>
    </location>
</feature>
<keyword evidence="3 5" id="KW-1133">Transmembrane helix</keyword>
<evidence type="ECO:0000256" key="5">
    <source>
        <dbReference type="SAM" id="Phobius"/>
    </source>
</evidence>